<name>A0A1I8FEI9_9PLAT</name>
<dbReference type="Proteomes" id="UP000095280">
    <property type="component" value="Unplaced"/>
</dbReference>
<keyword evidence="2" id="KW-1185">Reference proteome</keyword>
<dbReference type="GO" id="GO:0005737">
    <property type="term" value="C:cytoplasm"/>
    <property type="evidence" value="ECO:0007669"/>
    <property type="project" value="TreeGrafter"/>
</dbReference>
<protein>
    <submittedName>
        <fullName evidence="3">BACK domain-containing protein</fullName>
    </submittedName>
</protein>
<dbReference type="WBParaSite" id="maker-unitig_30846-snap-gene-0.1-mRNA-1">
    <property type="protein sequence ID" value="maker-unitig_30846-snap-gene-0.1-mRNA-1"/>
    <property type="gene ID" value="maker-unitig_30846-snap-gene-0.1"/>
</dbReference>
<proteinExistence type="predicted"/>
<reference evidence="3" key="1">
    <citation type="submission" date="2016-11" db="UniProtKB">
        <authorList>
            <consortium name="WormBaseParasite"/>
        </authorList>
    </citation>
    <scope>IDENTIFICATION</scope>
</reference>
<sequence>LPDYPRSDGRAQADEVLRRCRVLFHFARKPILITDQAFQDDVRAWLIELAALCCVAPPGVSTCTCCASCSAVRLVHGPIRGPGQPPSGEQPQHQQQQQQQDDSTRWIFVDEEGEAYDNQRDALTEAARYRPASDCGLIELESRLTALSPSEAIYLLTSLSNVACQCDASVPDQRKLLLSITDEIFNLAFVREHTRDLCGKVGCELLTSIGLRHPLVLREMLDYVDRAKLDMDVLSLFKDLPFQTFVPDKALLTRFLHWLTLYPLKSLRSCIARLVLDGFNWSVDFNSVDGAILSLVREFDGPTPVAPDQPADFECSRCLLPSCGLTGSIRSLHCFAACSKRAWKLTTPASSCQPA</sequence>
<accession>A0A1I8FEI9</accession>
<evidence type="ECO:0000313" key="2">
    <source>
        <dbReference type="Proteomes" id="UP000095280"/>
    </source>
</evidence>
<dbReference type="AlphaFoldDB" id="A0A1I8FEI9"/>
<feature type="region of interest" description="Disordered" evidence="1">
    <location>
        <begin position="80"/>
        <end position="103"/>
    </location>
</feature>
<dbReference type="GO" id="GO:0097352">
    <property type="term" value="P:autophagosome maturation"/>
    <property type="evidence" value="ECO:0007669"/>
    <property type="project" value="TreeGrafter"/>
</dbReference>
<evidence type="ECO:0000313" key="3">
    <source>
        <dbReference type="WBParaSite" id="maker-unitig_30846-snap-gene-0.1-mRNA-1"/>
    </source>
</evidence>
<feature type="compositionally biased region" description="Low complexity" evidence="1">
    <location>
        <begin position="86"/>
        <end position="100"/>
    </location>
</feature>
<organism evidence="2 3">
    <name type="scientific">Macrostomum lignano</name>
    <dbReference type="NCBI Taxonomy" id="282301"/>
    <lineage>
        <taxon>Eukaryota</taxon>
        <taxon>Metazoa</taxon>
        <taxon>Spiralia</taxon>
        <taxon>Lophotrochozoa</taxon>
        <taxon>Platyhelminthes</taxon>
        <taxon>Rhabditophora</taxon>
        <taxon>Macrostomorpha</taxon>
        <taxon>Macrostomida</taxon>
        <taxon>Macrostomidae</taxon>
        <taxon>Macrostomum</taxon>
    </lineage>
</organism>
<dbReference type="PANTHER" id="PTHR31139:SF4">
    <property type="entry name" value="ECTOPIC P GRANULES PROTEIN 5 HOMOLOG"/>
    <property type="match status" value="1"/>
</dbReference>
<dbReference type="PANTHER" id="PTHR31139">
    <property type="entry name" value="ECTOPIC P GRANULES PROTEIN 5 HOMOLOG"/>
    <property type="match status" value="1"/>
</dbReference>
<dbReference type="InterPro" id="IPR051436">
    <property type="entry name" value="Autophagy-related_EPG5"/>
</dbReference>
<evidence type="ECO:0000256" key="1">
    <source>
        <dbReference type="SAM" id="MobiDB-lite"/>
    </source>
</evidence>